<comment type="caution">
    <text evidence="1">The sequence shown here is derived from an EMBL/GenBank/DDBJ whole genome shotgun (WGS) entry which is preliminary data.</text>
</comment>
<dbReference type="Proteomes" id="UP000316225">
    <property type="component" value="Unassembled WGS sequence"/>
</dbReference>
<organism evidence="1 2">
    <name type="scientific">Paracoccus sulfuroxidans</name>
    <dbReference type="NCBI Taxonomy" id="384678"/>
    <lineage>
        <taxon>Bacteria</taxon>
        <taxon>Pseudomonadati</taxon>
        <taxon>Pseudomonadota</taxon>
        <taxon>Alphaproteobacteria</taxon>
        <taxon>Rhodobacterales</taxon>
        <taxon>Paracoccaceae</taxon>
        <taxon>Paracoccus</taxon>
    </lineage>
</organism>
<sequence length="97" mass="11004">MMQQRSQFLLASHPDDLFGLNEVMAIQSLDEMTQVIAEFEKLFQHMSMTAGPSTGHMLQVAIVNGIELHSLRQRLLKGDDAAADDEDDIFFEHRGTW</sequence>
<dbReference type="EMBL" id="VLKU01000001">
    <property type="protein sequence ID" value="TWI38130.1"/>
    <property type="molecule type" value="Genomic_DNA"/>
</dbReference>
<keyword evidence="2" id="KW-1185">Reference proteome</keyword>
<protein>
    <submittedName>
        <fullName evidence="1">Uncharacterized protein</fullName>
    </submittedName>
</protein>
<name>A0A562P1M0_9RHOB</name>
<reference evidence="1 2" key="1">
    <citation type="journal article" date="2015" name="Stand. Genomic Sci.">
        <title>Genomic Encyclopedia of Bacterial and Archaeal Type Strains, Phase III: the genomes of soil and plant-associated and newly described type strains.</title>
        <authorList>
            <person name="Whitman W.B."/>
            <person name="Woyke T."/>
            <person name="Klenk H.P."/>
            <person name="Zhou Y."/>
            <person name="Lilburn T.G."/>
            <person name="Beck B.J."/>
            <person name="De Vos P."/>
            <person name="Vandamme P."/>
            <person name="Eisen J.A."/>
            <person name="Garrity G."/>
            <person name="Hugenholtz P."/>
            <person name="Kyrpides N.C."/>
        </authorList>
    </citation>
    <scope>NUCLEOTIDE SEQUENCE [LARGE SCALE GENOMIC DNA]</scope>
    <source>
        <strain evidence="1 2">CGMCC 1.5364</strain>
    </source>
</reference>
<evidence type="ECO:0000313" key="1">
    <source>
        <dbReference type="EMBL" id="TWI38130.1"/>
    </source>
</evidence>
<accession>A0A562P1M0</accession>
<evidence type="ECO:0000313" key="2">
    <source>
        <dbReference type="Proteomes" id="UP000316225"/>
    </source>
</evidence>
<proteinExistence type="predicted"/>
<dbReference type="AlphaFoldDB" id="A0A562P1M0"/>
<gene>
    <name evidence="1" type="ORF">IQ24_00264</name>
</gene>